<dbReference type="EMBL" id="LR798301">
    <property type="protein sequence ID" value="CAB5222199.1"/>
    <property type="molecule type" value="Genomic_DNA"/>
</dbReference>
<dbReference type="GO" id="GO:0006979">
    <property type="term" value="P:response to oxidative stress"/>
    <property type="evidence" value="ECO:0007669"/>
    <property type="project" value="InterPro"/>
</dbReference>
<reference evidence="4" key="1">
    <citation type="submission" date="2020-05" db="EMBL/GenBank/DDBJ databases">
        <authorList>
            <person name="Chiriac C."/>
            <person name="Salcher M."/>
            <person name="Ghai R."/>
            <person name="Kavagutti S V."/>
        </authorList>
    </citation>
    <scope>NUCLEOTIDE SEQUENCE</scope>
</reference>
<dbReference type="PANTHER" id="PTHR11592:SF78">
    <property type="entry name" value="GLUTATHIONE PEROXIDASE"/>
    <property type="match status" value="1"/>
</dbReference>
<accession>A0A6J7WVP6</accession>
<evidence type="ECO:0000256" key="1">
    <source>
        <dbReference type="ARBA" id="ARBA00006926"/>
    </source>
</evidence>
<dbReference type="InterPro" id="IPR000889">
    <property type="entry name" value="Glutathione_peroxidase"/>
</dbReference>
<comment type="similarity">
    <text evidence="1">Belongs to the glutathione peroxidase family.</text>
</comment>
<evidence type="ECO:0000256" key="2">
    <source>
        <dbReference type="ARBA" id="ARBA00022559"/>
    </source>
</evidence>
<protein>
    <submittedName>
        <fullName evidence="4">BtuE Glutathione peroxidase</fullName>
    </submittedName>
</protein>
<organism evidence="4">
    <name type="scientific">uncultured Caudovirales phage</name>
    <dbReference type="NCBI Taxonomy" id="2100421"/>
    <lineage>
        <taxon>Viruses</taxon>
        <taxon>Duplodnaviria</taxon>
        <taxon>Heunggongvirae</taxon>
        <taxon>Uroviricota</taxon>
        <taxon>Caudoviricetes</taxon>
        <taxon>Peduoviridae</taxon>
        <taxon>Maltschvirus</taxon>
        <taxon>Maltschvirus maltsch</taxon>
    </lineage>
</organism>
<sequence length="205" mass="23348">MSESIFDISIPALDGTPDLMSQVKGNICLFVNIASKAGYSPTCSNLWSYARTARWLWELQQIHDEFFDKGFRVVGFPCNQLGGMEPLENAQILEFIKENYPFVTFPISEKIDVNGENEHPIYTFIKGPERRNFNDNMADTSDSAKKGQNLAMQAMMRIPHNYEKFLISREGIRIARFNWQDSPLATEPLVFGAGWTIREAIAEVI</sequence>
<name>A0A6J7WVP6_9CAUD</name>
<dbReference type="Gene3D" id="3.40.30.10">
    <property type="entry name" value="Glutaredoxin"/>
    <property type="match status" value="1"/>
</dbReference>
<evidence type="ECO:0000256" key="3">
    <source>
        <dbReference type="ARBA" id="ARBA00023002"/>
    </source>
</evidence>
<dbReference type="GO" id="GO:0004601">
    <property type="term" value="F:peroxidase activity"/>
    <property type="evidence" value="ECO:0007669"/>
    <property type="project" value="UniProtKB-KW"/>
</dbReference>
<dbReference type="InterPro" id="IPR036249">
    <property type="entry name" value="Thioredoxin-like_sf"/>
</dbReference>
<proteinExistence type="inferred from homology"/>
<dbReference type="PANTHER" id="PTHR11592">
    <property type="entry name" value="GLUTATHIONE PEROXIDASE"/>
    <property type="match status" value="1"/>
</dbReference>
<dbReference type="SUPFAM" id="SSF52833">
    <property type="entry name" value="Thioredoxin-like"/>
    <property type="match status" value="1"/>
</dbReference>
<gene>
    <name evidence="4" type="ORF">UFOVP361_14</name>
</gene>
<keyword evidence="2 4" id="KW-0575">Peroxidase</keyword>
<dbReference type="CDD" id="cd00340">
    <property type="entry name" value="GSH_Peroxidase"/>
    <property type="match status" value="1"/>
</dbReference>
<dbReference type="PROSITE" id="PS51355">
    <property type="entry name" value="GLUTATHIONE_PEROXID_3"/>
    <property type="match status" value="1"/>
</dbReference>
<dbReference type="Pfam" id="PF00255">
    <property type="entry name" value="GSHPx"/>
    <property type="match status" value="1"/>
</dbReference>
<keyword evidence="3" id="KW-0560">Oxidoreductase</keyword>
<evidence type="ECO:0000313" key="4">
    <source>
        <dbReference type="EMBL" id="CAB5222199.1"/>
    </source>
</evidence>
<dbReference type="PIRSF" id="PIRSF000303">
    <property type="entry name" value="Glutathion_perox"/>
    <property type="match status" value="1"/>
</dbReference>